<feature type="transmembrane region" description="Helical" evidence="9">
    <location>
        <begin position="455"/>
        <end position="474"/>
    </location>
</feature>
<keyword evidence="4 9" id="KW-0812">Transmembrane</keyword>
<dbReference type="PANTHER" id="PTHR11629">
    <property type="entry name" value="VACUOLAR PROTON ATPASES"/>
    <property type="match status" value="1"/>
</dbReference>
<dbReference type="InterPro" id="IPR002490">
    <property type="entry name" value="V-ATPase_116kDa_su"/>
</dbReference>
<keyword evidence="8 9" id="KW-0472">Membrane</keyword>
<comment type="function">
    <text evidence="9">Essential component of the vacuolar proton pump (V-ATPase), a multimeric enzyme that catalyzes the translocation of protons across the membranes. Required for assembly and activity of the V-ATPase.</text>
</comment>
<evidence type="ECO:0000256" key="6">
    <source>
        <dbReference type="ARBA" id="ARBA00022989"/>
    </source>
</evidence>
<evidence type="ECO:0000256" key="4">
    <source>
        <dbReference type="ARBA" id="ARBA00022692"/>
    </source>
</evidence>
<evidence type="ECO:0000256" key="1">
    <source>
        <dbReference type="ARBA" id="ARBA00004141"/>
    </source>
</evidence>
<feature type="transmembrane region" description="Helical" evidence="9">
    <location>
        <begin position="627"/>
        <end position="646"/>
    </location>
</feature>
<organism evidence="11 12">
    <name type="scientific">Gonapodya prolifera (strain JEL478)</name>
    <name type="common">Monoblepharis prolifera</name>
    <dbReference type="NCBI Taxonomy" id="1344416"/>
    <lineage>
        <taxon>Eukaryota</taxon>
        <taxon>Fungi</taxon>
        <taxon>Fungi incertae sedis</taxon>
        <taxon>Chytridiomycota</taxon>
        <taxon>Chytridiomycota incertae sedis</taxon>
        <taxon>Monoblepharidomycetes</taxon>
        <taxon>Monoblepharidales</taxon>
        <taxon>Gonapodyaceae</taxon>
        <taxon>Gonapodya</taxon>
    </lineage>
</organism>
<dbReference type="AlphaFoldDB" id="A0A139AFI5"/>
<evidence type="ECO:0000256" key="9">
    <source>
        <dbReference type="RuleBase" id="RU361189"/>
    </source>
</evidence>
<dbReference type="STRING" id="1344416.A0A139AFI5"/>
<dbReference type="Pfam" id="PF01496">
    <property type="entry name" value="V_ATPase_I"/>
    <property type="match status" value="1"/>
</dbReference>
<gene>
    <name evidence="11" type="ORF">M427DRAFT_112217</name>
</gene>
<feature type="transmembrane region" description="Helical" evidence="9">
    <location>
        <begin position="738"/>
        <end position="763"/>
    </location>
</feature>
<evidence type="ECO:0000313" key="11">
    <source>
        <dbReference type="EMBL" id="KXS15185.1"/>
    </source>
</evidence>
<dbReference type="InterPro" id="IPR026028">
    <property type="entry name" value="V-type_ATPase_116kDa_su_euka"/>
</dbReference>
<dbReference type="PIRSF" id="PIRSF001293">
    <property type="entry name" value="ATP6V0A1"/>
    <property type="match status" value="1"/>
</dbReference>
<keyword evidence="3 9" id="KW-0813">Transport</keyword>
<accession>A0A139AFI5</accession>
<proteinExistence type="inferred from homology"/>
<evidence type="ECO:0000256" key="10">
    <source>
        <dbReference type="SAM" id="Coils"/>
    </source>
</evidence>
<keyword evidence="5 9" id="KW-0375">Hydrogen ion transport</keyword>
<keyword evidence="10" id="KW-0175">Coiled coil</keyword>
<comment type="similarity">
    <text evidence="2 9">Belongs to the V-ATPase 116 kDa subunit family.</text>
</comment>
<keyword evidence="6 9" id="KW-1133">Transmembrane helix</keyword>
<evidence type="ECO:0000256" key="3">
    <source>
        <dbReference type="ARBA" id="ARBA00022448"/>
    </source>
</evidence>
<evidence type="ECO:0000256" key="8">
    <source>
        <dbReference type="ARBA" id="ARBA00023136"/>
    </source>
</evidence>
<feature type="coiled-coil region" evidence="10">
    <location>
        <begin position="50"/>
        <end position="116"/>
    </location>
</feature>
<feature type="transmembrane region" description="Helical" evidence="9">
    <location>
        <begin position="412"/>
        <end position="434"/>
    </location>
</feature>
<keyword evidence="7 9" id="KW-0406">Ion transport</keyword>
<evidence type="ECO:0000256" key="2">
    <source>
        <dbReference type="ARBA" id="ARBA00009904"/>
    </source>
</evidence>
<feature type="transmembrane region" description="Helical" evidence="9">
    <location>
        <begin position="769"/>
        <end position="790"/>
    </location>
</feature>
<dbReference type="GO" id="GO:0000329">
    <property type="term" value="C:fungal-type vacuole membrane"/>
    <property type="evidence" value="ECO:0007669"/>
    <property type="project" value="TreeGrafter"/>
</dbReference>
<evidence type="ECO:0000256" key="7">
    <source>
        <dbReference type="ARBA" id="ARBA00023065"/>
    </source>
</evidence>
<dbReference type="Proteomes" id="UP000070544">
    <property type="component" value="Unassembled WGS sequence"/>
</dbReference>
<evidence type="ECO:0000313" key="12">
    <source>
        <dbReference type="Proteomes" id="UP000070544"/>
    </source>
</evidence>
<evidence type="ECO:0000256" key="5">
    <source>
        <dbReference type="ARBA" id="ARBA00022781"/>
    </source>
</evidence>
<dbReference type="GO" id="GO:0000220">
    <property type="term" value="C:vacuolar proton-transporting V-type ATPase, V0 domain"/>
    <property type="evidence" value="ECO:0007669"/>
    <property type="project" value="InterPro"/>
</dbReference>
<dbReference type="GO" id="GO:0046961">
    <property type="term" value="F:proton-transporting ATPase activity, rotational mechanism"/>
    <property type="evidence" value="ECO:0007669"/>
    <property type="project" value="InterPro"/>
</dbReference>
<dbReference type="OMA" id="FYLWFFL"/>
<feature type="transmembrane region" description="Helical" evidence="9">
    <location>
        <begin position="566"/>
        <end position="586"/>
    </location>
</feature>
<dbReference type="PANTHER" id="PTHR11629:SF63">
    <property type="entry name" value="V-TYPE PROTON ATPASE SUBUNIT A"/>
    <property type="match status" value="1"/>
</dbReference>
<name>A0A139AFI5_GONPJ</name>
<dbReference type="GO" id="GO:0051117">
    <property type="term" value="F:ATPase binding"/>
    <property type="evidence" value="ECO:0007669"/>
    <property type="project" value="TreeGrafter"/>
</dbReference>
<dbReference type="OrthoDB" id="10264220at2759"/>
<dbReference type="GO" id="GO:0007035">
    <property type="term" value="P:vacuolar acidification"/>
    <property type="evidence" value="ECO:0007669"/>
    <property type="project" value="TreeGrafter"/>
</dbReference>
<reference evidence="11 12" key="1">
    <citation type="journal article" date="2015" name="Genome Biol. Evol.">
        <title>Phylogenomic analyses indicate that early fungi evolved digesting cell walls of algal ancestors of land plants.</title>
        <authorList>
            <person name="Chang Y."/>
            <person name="Wang S."/>
            <person name="Sekimoto S."/>
            <person name="Aerts A.L."/>
            <person name="Choi C."/>
            <person name="Clum A."/>
            <person name="LaButti K.M."/>
            <person name="Lindquist E.A."/>
            <person name="Yee Ngan C."/>
            <person name="Ohm R.A."/>
            <person name="Salamov A.A."/>
            <person name="Grigoriev I.V."/>
            <person name="Spatafora J.W."/>
            <person name="Berbee M.L."/>
        </authorList>
    </citation>
    <scope>NUCLEOTIDE SEQUENCE [LARGE SCALE GENOMIC DNA]</scope>
    <source>
        <strain evidence="11 12">JEL478</strain>
    </source>
</reference>
<sequence>MSLFRSALMSLTRIYVPSEIAQTTYAELGEVGLIQFRDLNPEVNAFQRAFVSEIRRLDEMERKIRFLESQLEKAGVVVQPVTESTPYARMRTQQLIDDLESKLNEHEGRVVQMNQSQETLNKRYLELTEMRHVLRETGTFFDEAQSRQEDLSGGAAQPDAPLLASEEGEVGGDRGSANLGFVAGVIPRNKMIVFERVLWRVLRGNLYMNYAEIEEPIRDPVTDEVVKKNVFIIFAHGKELLGKIRKISESLGATLYPVDEHPEKRREDAMEVIARIEDLNQVLANTTSTRKAELKKVAESVETWNMIVKKEKAIYYAMNMADYDPGKKALVAEGWVPTQSLPAVQGALRTVSDRTGATVPPILDVVPTKKEPPTFHPVNKFTIGFQSIIDAYGVARYREVNPGLYTIVTFPFLFAMMFGDVGHGFLMALAGIFLTVKEKSLYKYRTDEMFGMVYGGRYIILLMGLYSMYTGLIYNDVFSLGFEFLGGSGWHFHTTNGDKEIGLQTKVYAFGVDPAWVHADNKLLFVNSYKMKQAVLIGVIHMSFGIILQVWNHLQFKRWVSIFFEFVPQFIFMEAIFGYLCILIVYKWSTDWYSIGKPPPGLLNVLIYMFLSPGAIKNDTKVYDGQATIQVALVAIALICVPWMLLPKPLILRAQHNKKMKAKALARVGEAGHDGHDDHNGVNGHHDDDDDDDHFEFSEIMIHQVIHTIEFCLGCISNTASYLRLWALSLAHAQLSEVLWKMVMTTIFGMAANGAGLGGILVWAAFAAWFTLTIGILLIMEGLSAFLHALRLHWVEFDSKFYEGSGRIFEPFSFYRLDEGEDIVVPFDSTGLGGGH</sequence>
<keyword evidence="12" id="KW-1185">Reference proteome</keyword>
<feature type="transmembrane region" description="Helical" evidence="9">
    <location>
        <begin position="534"/>
        <end position="554"/>
    </location>
</feature>
<comment type="subcellular location">
    <subcellularLocation>
        <location evidence="1">Membrane</location>
        <topology evidence="1">Multi-pass membrane protein</topology>
    </subcellularLocation>
</comment>
<protein>
    <recommendedName>
        <fullName evidence="9">V-type proton ATPase subunit a</fullName>
    </recommendedName>
</protein>
<dbReference type="EMBL" id="KQ965764">
    <property type="protein sequence ID" value="KXS15185.1"/>
    <property type="molecule type" value="Genomic_DNA"/>
</dbReference>